<proteinExistence type="inferred from homology"/>
<dbReference type="InterPro" id="IPR006059">
    <property type="entry name" value="SBP"/>
</dbReference>
<dbReference type="PANTHER" id="PTHR30061:SF50">
    <property type="entry name" value="MALTOSE_MALTODEXTRIN-BINDING PERIPLASMIC PROTEIN"/>
    <property type="match status" value="1"/>
</dbReference>
<dbReference type="GO" id="GO:1901982">
    <property type="term" value="F:maltose binding"/>
    <property type="evidence" value="ECO:0007669"/>
    <property type="project" value="TreeGrafter"/>
</dbReference>
<dbReference type="Pfam" id="PF01547">
    <property type="entry name" value="SBP_bac_1"/>
    <property type="match status" value="1"/>
</dbReference>
<evidence type="ECO:0000313" key="6">
    <source>
        <dbReference type="Proteomes" id="UP000182977"/>
    </source>
</evidence>
<evidence type="ECO:0000256" key="1">
    <source>
        <dbReference type="ARBA" id="ARBA00008520"/>
    </source>
</evidence>
<keyword evidence="2" id="KW-0813">Transport</keyword>
<dbReference type="GO" id="GO:0042956">
    <property type="term" value="P:maltodextrin transmembrane transport"/>
    <property type="evidence" value="ECO:0007669"/>
    <property type="project" value="TreeGrafter"/>
</dbReference>
<dbReference type="GO" id="GO:0055052">
    <property type="term" value="C:ATP-binding cassette (ABC) transporter complex, substrate-binding subunit-containing"/>
    <property type="evidence" value="ECO:0007669"/>
    <property type="project" value="TreeGrafter"/>
</dbReference>
<evidence type="ECO:0000256" key="2">
    <source>
        <dbReference type="ARBA" id="ARBA00022448"/>
    </source>
</evidence>
<evidence type="ECO:0000313" key="5">
    <source>
        <dbReference type="EMBL" id="SDU57297.1"/>
    </source>
</evidence>
<protein>
    <submittedName>
        <fullName evidence="5">Carbohydrate ABC transporter substrate-binding protein, CUT1 family</fullName>
    </submittedName>
</protein>
<dbReference type="PROSITE" id="PS51257">
    <property type="entry name" value="PROKAR_LIPOPROTEIN"/>
    <property type="match status" value="1"/>
</dbReference>
<dbReference type="OrthoDB" id="2060074at2"/>
<keyword evidence="6" id="KW-1185">Reference proteome</keyword>
<keyword evidence="3 4" id="KW-0732">Signal</keyword>
<feature type="signal peptide" evidence="4">
    <location>
        <begin position="1"/>
        <end position="26"/>
    </location>
</feature>
<name>A0A1H2JLQ5_9ACTN</name>
<dbReference type="GO" id="GO:0015768">
    <property type="term" value="P:maltose transport"/>
    <property type="evidence" value="ECO:0007669"/>
    <property type="project" value="TreeGrafter"/>
</dbReference>
<dbReference type="Gene3D" id="3.40.190.10">
    <property type="entry name" value="Periplasmic binding protein-like II"/>
    <property type="match status" value="1"/>
</dbReference>
<reference evidence="6" key="1">
    <citation type="submission" date="2016-10" db="EMBL/GenBank/DDBJ databases">
        <authorList>
            <person name="Varghese N."/>
            <person name="Submissions S."/>
        </authorList>
    </citation>
    <scope>NUCLEOTIDE SEQUENCE [LARGE SCALE GENOMIC DNA]</scope>
    <source>
        <strain evidence="6">DSM 45079</strain>
    </source>
</reference>
<comment type="similarity">
    <text evidence="1">Belongs to the bacterial solute-binding protein 1 family.</text>
</comment>
<dbReference type="AlphaFoldDB" id="A0A1H2JLQ5"/>
<dbReference type="PANTHER" id="PTHR30061">
    <property type="entry name" value="MALTOSE-BINDING PERIPLASMIC PROTEIN"/>
    <property type="match status" value="1"/>
</dbReference>
<evidence type="ECO:0000256" key="3">
    <source>
        <dbReference type="ARBA" id="ARBA00022729"/>
    </source>
</evidence>
<dbReference type="STRING" id="419479.SAMN04488563_2837"/>
<dbReference type="RefSeq" id="WP_046767436.1">
    <property type="nucleotide sequence ID" value="NZ_KQ061221.1"/>
</dbReference>
<gene>
    <name evidence="5" type="ORF">SAMN04488563_2837</name>
</gene>
<dbReference type="EMBL" id="LT629791">
    <property type="protein sequence ID" value="SDU57297.1"/>
    <property type="molecule type" value="Genomic_DNA"/>
</dbReference>
<dbReference type="Proteomes" id="UP000182977">
    <property type="component" value="Chromosome I"/>
</dbReference>
<dbReference type="SUPFAM" id="SSF53850">
    <property type="entry name" value="Periplasmic binding protein-like II"/>
    <property type="match status" value="1"/>
</dbReference>
<feature type="chain" id="PRO_5038748844" evidence="4">
    <location>
        <begin position="27"/>
        <end position="484"/>
    </location>
</feature>
<organism evidence="5 6">
    <name type="scientific">Jiangella alkaliphila</name>
    <dbReference type="NCBI Taxonomy" id="419479"/>
    <lineage>
        <taxon>Bacteria</taxon>
        <taxon>Bacillati</taxon>
        <taxon>Actinomycetota</taxon>
        <taxon>Actinomycetes</taxon>
        <taxon>Jiangellales</taxon>
        <taxon>Jiangellaceae</taxon>
        <taxon>Jiangella</taxon>
    </lineage>
</organism>
<accession>A0A1H2JLQ5</accession>
<evidence type="ECO:0000256" key="4">
    <source>
        <dbReference type="SAM" id="SignalP"/>
    </source>
</evidence>
<sequence>MSRTRRTLRWAAAATAVALTATGCNLVGSGEDDSDNDDASGESATITVALVPDPPGASEFYRAQFDQFEEDNPGITVDVVENPSDQQLNAVELMFQQGAPPDVFRAQADGFDRMYERGWTHSLEEFVTDEFIDRFPEGTMDPATSGLHRDGELYTLPLVTGKWDVRVMIYNEAILRDNGYDDPPETWSELEEMATTITQNGGGSVFGYAPTSGKAGAVEILAQTAVPYSVVQDGIDFRTGEPATASPGMVEAVELHRRMQANGVMVPGWESWDGSRAFTEFAAGTIAMYPSAPWHVAEIRKLNPEIEMGVAALPVPDDGRGGYTPTKQSFQPIWSMSSETENPEQAWAVMDFLASEDFNRAYYEEFGTLTAVESAWEEQAAENPDLAAILAVSEEGMRLVPNPTLASPGGAALLQARAQRPELKHTDAAVDAIINNKPFLPIAEALDAQIQTFLDESLAELSGTATIDDITFPGWDPLENYTPE</sequence>